<comment type="caution">
    <text evidence="1">The sequence shown here is derived from an EMBL/GenBank/DDBJ whole genome shotgun (WGS) entry which is preliminary data.</text>
</comment>
<sequence>MDYQKYKAQVRLLLQVLPVVSDEKVFALHGGTAINLFHYDMPRLSVDIDLTYLGVEDRETSLENIRQSLERIKNRIEKKYPEMVVEHKKRESKLMITTKNALVKVEVNQIKRGCFASPELVGLCEKAQEEFNSFSEIQVVEMGHLFGGKICAALDRQHPRDLFDVHNILKTEKLSEPIKKGFIFYLISSNRPFVEMLFPQYQDQYSVFEKQFKGMTEQSFTYEDYEANRYALVEDIHQSLTVDDKLFLISIEELNPDWTLYDFEKYPAVQWKLQNLEKLKKNNPEKHANGIRLLREKLL</sequence>
<name>A0ABV2LPN2_9FLAO</name>
<reference evidence="1 2" key="1">
    <citation type="submission" date="2024-06" db="EMBL/GenBank/DDBJ databases">
        <title>Genomic Encyclopedia of Type Strains, Phase IV (KMG-IV): sequencing the most valuable type-strain genomes for metagenomic binning, comparative biology and taxonomic classification.</title>
        <authorList>
            <person name="Goeker M."/>
        </authorList>
    </citation>
    <scope>NUCLEOTIDE SEQUENCE [LARGE SCALE GENOMIC DNA]</scope>
    <source>
        <strain evidence="1 2">DSM 29388</strain>
    </source>
</reference>
<proteinExistence type="predicted"/>
<organism evidence="1 2">
    <name type="scientific">Moheibacter stercoris</name>
    <dbReference type="NCBI Taxonomy" id="1628251"/>
    <lineage>
        <taxon>Bacteria</taxon>
        <taxon>Pseudomonadati</taxon>
        <taxon>Bacteroidota</taxon>
        <taxon>Flavobacteriia</taxon>
        <taxon>Flavobacteriales</taxon>
        <taxon>Weeksellaceae</taxon>
        <taxon>Moheibacter</taxon>
    </lineage>
</organism>
<dbReference type="Pfam" id="PF08843">
    <property type="entry name" value="AbiEii"/>
    <property type="match status" value="1"/>
</dbReference>
<keyword evidence="2" id="KW-1185">Reference proteome</keyword>
<protein>
    <submittedName>
        <fullName evidence="1">Nucleotidyltransferase component of viral defense system</fullName>
    </submittedName>
</protein>
<dbReference type="Proteomes" id="UP001549146">
    <property type="component" value="Unassembled WGS sequence"/>
</dbReference>
<accession>A0ABV2LPN2</accession>
<dbReference type="EMBL" id="JBEPMO010000001">
    <property type="protein sequence ID" value="MET3730519.1"/>
    <property type="molecule type" value="Genomic_DNA"/>
</dbReference>
<evidence type="ECO:0000313" key="1">
    <source>
        <dbReference type="EMBL" id="MET3730519.1"/>
    </source>
</evidence>
<gene>
    <name evidence="1" type="ORF">ABID46_000071</name>
</gene>
<dbReference type="RefSeq" id="WP_354505511.1">
    <property type="nucleotide sequence ID" value="NZ_JBEPMO010000001.1"/>
</dbReference>
<dbReference type="InterPro" id="IPR014942">
    <property type="entry name" value="AbiEii"/>
</dbReference>
<dbReference type="Gene3D" id="3.10.450.620">
    <property type="entry name" value="JHP933, nucleotidyltransferase-like core domain"/>
    <property type="match status" value="1"/>
</dbReference>
<evidence type="ECO:0000313" key="2">
    <source>
        <dbReference type="Proteomes" id="UP001549146"/>
    </source>
</evidence>